<dbReference type="Gene3D" id="1.10.630.10">
    <property type="entry name" value="Cytochrome P450"/>
    <property type="match status" value="1"/>
</dbReference>
<comment type="similarity">
    <text evidence="1 2">Belongs to the cytochrome P450 family.</text>
</comment>
<sequence length="397" mass="42827">MDDATEGTGVATLRANREVAPLEWFDELRESRGMDWDETTGTWYVTRYDDVYELLRDPRLGAQVETYCPPGLTEGQQKTYWRVTEFIDRWPVFSDPPRHTSMRRLLLPLFTTAAVGRAAAAAATSVAVTSPAVAPDGLFAAVVRPALAAGLCSLLDEPPDALAELGDCATRILAFGSIETYDPAAGLRAEEALDELTELVRQRCATPAGVLASALSRSLSDGTLDLLDATAVYAQLVSGALEPTAAAVARLLEVVTGPEGVGLDIKADVDATIDEALRLVTPFHLAMRRALTDLRIHGHTVRAESRVVLVLVAANRDPRKFTEPDTFRLDRAGARHVAFGRGRHACLGAALTRQVMREVVLELAVSGVLEGLPPLKSVWNTDFGGRFVQDVVSAQDA</sequence>
<dbReference type="RefSeq" id="WP_280882772.1">
    <property type="nucleotide sequence ID" value="NZ_JARXVH010000029.1"/>
</dbReference>
<dbReference type="InterPro" id="IPR002397">
    <property type="entry name" value="Cyt_P450_B"/>
</dbReference>
<evidence type="ECO:0000256" key="1">
    <source>
        <dbReference type="ARBA" id="ARBA00010617"/>
    </source>
</evidence>
<dbReference type="PANTHER" id="PTHR46696:SF1">
    <property type="entry name" value="CYTOCHROME P450 YJIB-RELATED"/>
    <property type="match status" value="1"/>
</dbReference>
<dbReference type="InterPro" id="IPR036396">
    <property type="entry name" value="Cyt_P450_sf"/>
</dbReference>
<evidence type="ECO:0000313" key="3">
    <source>
        <dbReference type="EMBL" id="MDH6222125.1"/>
    </source>
</evidence>
<accession>A0ABT6M0N9</accession>
<keyword evidence="4" id="KW-1185">Reference proteome</keyword>
<reference evidence="3 4" key="1">
    <citation type="submission" date="2023-04" db="EMBL/GenBank/DDBJ databases">
        <title>Forest soil microbial communities from Buena Vista Peninsula, Colon Province, Panama.</title>
        <authorList>
            <person name="Bouskill N."/>
        </authorList>
    </citation>
    <scope>NUCLEOTIDE SEQUENCE [LARGE SCALE GENOMIC DNA]</scope>
    <source>
        <strain evidence="3 4">GGS1</strain>
    </source>
</reference>
<evidence type="ECO:0000313" key="4">
    <source>
        <dbReference type="Proteomes" id="UP001160499"/>
    </source>
</evidence>
<keyword evidence="2" id="KW-0408">Iron</keyword>
<comment type="caution">
    <text evidence="3">The sequence shown here is derived from an EMBL/GenBank/DDBJ whole genome shotgun (WGS) entry which is preliminary data.</text>
</comment>
<dbReference type="SUPFAM" id="SSF48264">
    <property type="entry name" value="Cytochrome P450"/>
    <property type="match status" value="1"/>
</dbReference>
<dbReference type="InterPro" id="IPR001128">
    <property type="entry name" value="Cyt_P450"/>
</dbReference>
<gene>
    <name evidence="3" type="ORF">M2283_009472</name>
</gene>
<dbReference type="EMBL" id="JARXVH010000029">
    <property type="protein sequence ID" value="MDH6222125.1"/>
    <property type="molecule type" value="Genomic_DNA"/>
</dbReference>
<dbReference type="PANTHER" id="PTHR46696">
    <property type="entry name" value="P450, PUTATIVE (EUROFUNG)-RELATED"/>
    <property type="match status" value="1"/>
</dbReference>
<name>A0ABT6M0N9_9ACTN</name>
<dbReference type="Pfam" id="PF00067">
    <property type="entry name" value="p450"/>
    <property type="match status" value="1"/>
</dbReference>
<dbReference type="Proteomes" id="UP001160499">
    <property type="component" value="Unassembled WGS sequence"/>
</dbReference>
<keyword evidence="2" id="KW-0479">Metal-binding</keyword>
<protein>
    <submittedName>
        <fullName evidence="3">Cytochrome P450</fullName>
    </submittedName>
</protein>
<proteinExistence type="inferred from homology"/>
<dbReference type="PROSITE" id="PS00086">
    <property type="entry name" value="CYTOCHROME_P450"/>
    <property type="match status" value="1"/>
</dbReference>
<evidence type="ECO:0000256" key="2">
    <source>
        <dbReference type="RuleBase" id="RU000461"/>
    </source>
</evidence>
<organism evidence="3 4">
    <name type="scientific">Streptomyces pseudovenezuelae</name>
    <dbReference type="NCBI Taxonomy" id="67350"/>
    <lineage>
        <taxon>Bacteria</taxon>
        <taxon>Bacillati</taxon>
        <taxon>Actinomycetota</taxon>
        <taxon>Actinomycetes</taxon>
        <taxon>Kitasatosporales</taxon>
        <taxon>Streptomycetaceae</taxon>
        <taxon>Streptomyces</taxon>
        <taxon>Streptomyces aurantiacus group</taxon>
    </lineage>
</organism>
<dbReference type="InterPro" id="IPR017972">
    <property type="entry name" value="Cyt_P450_CS"/>
</dbReference>
<dbReference type="PRINTS" id="PR00359">
    <property type="entry name" value="BP450"/>
</dbReference>
<keyword evidence="2" id="KW-0349">Heme</keyword>
<keyword evidence="2" id="KW-0503">Monooxygenase</keyword>
<keyword evidence="2" id="KW-0560">Oxidoreductase</keyword>